<reference evidence="1" key="1">
    <citation type="submission" date="2021-06" db="EMBL/GenBank/DDBJ databases">
        <authorList>
            <person name="Kallberg Y."/>
            <person name="Tangrot J."/>
            <person name="Rosling A."/>
        </authorList>
    </citation>
    <scope>NUCLEOTIDE SEQUENCE</scope>
    <source>
        <strain evidence="1">CL356</strain>
    </source>
</reference>
<protein>
    <submittedName>
        <fullName evidence="1">5482_t:CDS:1</fullName>
    </submittedName>
</protein>
<organism evidence="1 2">
    <name type="scientific">Acaulospora colombiana</name>
    <dbReference type="NCBI Taxonomy" id="27376"/>
    <lineage>
        <taxon>Eukaryota</taxon>
        <taxon>Fungi</taxon>
        <taxon>Fungi incertae sedis</taxon>
        <taxon>Mucoromycota</taxon>
        <taxon>Glomeromycotina</taxon>
        <taxon>Glomeromycetes</taxon>
        <taxon>Diversisporales</taxon>
        <taxon>Acaulosporaceae</taxon>
        <taxon>Acaulospora</taxon>
    </lineage>
</organism>
<keyword evidence="2" id="KW-1185">Reference proteome</keyword>
<sequence length="344" mass="38375">MPVSFSIKRPITERKNTINIVTKPANIPRPLTSPTSPTSPFVCLSPHSPYFTLVSNGDDISEVADEYSTHMIYDIDPSGCTRGKHILGATGQLGIQIVNQALESSYHVTALVRSDLNLPFTRHQLRNPNLVIMVGSVFDRQDLDKVIEGQDAVINCIGPQPLFGNNTDICSRSQKMIIESMIENKVRRLIAVTMQGIGTISGVDNSTNSNNSSSSSGEIRCDTEDRPTSPTVSQIPVISKGWHKLFGKLFSNKVLNDKELQERIIMENNDFIDYTIIRPGRLTNGTLTETYKVMEHDDVRRIEKDSRTTTKRSSIKISRADVAHFIMGEIRCNRWVGKTLVIES</sequence>
<proteinExistence type="predicted"/>
<name>A0ACA9L0C7_9GLOM</name>
<dbReference type="EMBL" id="CAJVPT010004072">
    <property type="protein sequence ID" value="CAG8503899.1"/>
    <property type="molecule type" value="Genomic_DNA"/>
</dbReference>
<accession>A0ACA9L0C7</accession>
<dbReference type="Proteomes" id="UP000789525">
    <property type="component" value="Unassembled WGS sequence"/>
</dbReference>
<evidence type="ECO:0000313" key="1">
    <source>
        <dbReference type="EMBL" id="CAG8503899.1"/>
    </source>
</evidence>
<evidence type="ECO:0000313" key="2">
    <source>
        <dbReference type="Proteomes" id="UP000789525"/>
    </source>
</evidence>
<comment type="caution">
    <text evidence="1">The sequence shown here is derived from an EMBL/GenBank/DDBJ whole genome shotgun (WGS) entry which is preliminary data.</text>
</comment>
<gene>
    <name evidence="1" type="ORF">ACOLOM_LOCUS2921</name>
</gene>